<dbReference type="PANTHER" id="PTHR43807:SF20">
    <property type="entry name" value="FI04487P"/>
    <property type="match status" value="1"/>
</dbReference>
<dbReference type="InterPro" id="IPR015424">
    <property type="entry name" value="PyrdxlP-dep_Trfase"/>
</dbReference>
<reference evidence="6 7" key="1">
    <citation type="journal article" date="2014" name="Genome Announc.">
        <title>Draft Genome Sequence of Cytophaga fermentans JCM 21142T, a Facultative Anaerobe Isolated from Marine Mud.</title>
        <authorList>
            <person name="Starns D."/>
            <person name="Oshima K."/>
            <person name="Suda W."/>
            <person name="Iino T."/>
            <person name="Yuki M."/>
            <person name="Inoue J."/>
            <person name="Kitamura K."/>
            <person name="Iida T."/>
            <person name="Darby A."/>
            <person name="Hattori M."/>
            <person name="Ohkuma M."/>
        </authorList>
    </citation>
    <scope>NUCLEOTIDE SEQUENCE [LARGE SCALE GENOMIC DNA]</scope>
    <source>
        <strain evidence="6 7">JCM 21142</strain>
    </source>
</reference>
<sequence length="365" mass="41644">MAMVEYARENSLLNLAESHSLVKCSTELEQLLLTKILQNANIPSPRYGLLDLRASIAAKTAKLYDYSYDPETEVTITSGVKQSIFASVMALLKEGDEVLVFEPAHRSYEQAIETTGARAIYVTLRSPDFHVEWEEVQKLISTQTRMIIINSPHFPTGSTMSELDMIRLQKILNGTNIVVLSDESFEHMVFDGEMHQSIALYPLLRERSIIVSSFDETLHIPNWHVGYCMASAKLTKEIRKMIDIIGEGIQLPYQMAIAEWMKQQNNFSQLAIFHQRKRDLFLSCIKDSKIKAIPSKGTYFQLISFEPSLEKNDIDIAIKLIHEQDIATMPISFYYHEKSKKKFLQINLSVSDEQILDAAARLKSM</sequence>
<evidence type="ECO:0000256" key="1">
    <source>
        <dbReference type="ARBA" id="ARBA00001933"/>
    </source>
</evidence>
<comment type="caution">
    <text evidence="6">The sequence shown here is derived from an EMBL/GenBank/DDBJ whole genome shotgun (WGS) entry which is preliminary data.</text>
</comment>
<dbReference type="Gene3D" id="3.40.640.10">
    <property type="entry name" value="Type I PLP-dependent aspartate aminotransferase-like (Major domain)"/>
    <property type="match status" value="1"/>
</dbReference>
<dbReference type="Pfam" id="PF00155">
    <property type="entry name" value="Aminotran_1_2"/>
    <property type="match status" value="1"/>
</dbReference>
<comment type="cofactor">
    <cofactor evidence="1">
        <name>pyridoxal 5'-phosphate</name>
        <dbReference type="ChEBI" id="CHEBI:597326"/>
    </cofactor>
</comment>
<keyword evidence="4" id="KW-0663">Pyridoxal phosphate</keyword>
<keyword evidence="7" id="KW-1185">Reference proteome</keyword>
<dbReference type="InterPro" id="IPR015421">
    <property type="entry name" value="PyrdxlP-dep_Trfase_major"/>
</dbReference>
<dbReference type="InterPro" id="IPR015422">
    <property type="entry name" value="PyrdxlP-dep_Trfase_small"/>
</dbReference>
<evidence type="ECO:0000256" key="4">
    <source>
        <dbReference type="ARBA" id="ARBA00022898"/>
    </source>
</evidence>
<feature type="domain" description="Aminotransferase class I/classII large" evidence="5">
    <location>
        <begin position="35"/>
        <end position="362"/>
    </location>
</feature>
<protein>
    <submittedName>
        <fullName evidence="6">Methionine aminotransferase</fullName>
    </submittedName>
</protein>
<proteinExistence type="predicted"/>
<dbReference type="GO" id="GO:0030170">
    <property type="term" value="F:pyridoxal phosphate binding"/>
    <property type="evidence" value="ECO:0007669"/>
    <property type="project" value="InterPro"/>
</dbReference>
<dbReference type="PANTHER" id="PTHR43807">
    <property type="entry name" value="FI04487P"/>
    <property type="match status" value="1"/>
</dbReference>
<dbReference type="GO" id="GO:0016212">
    <property type="term" value="F:kynurenine-oxoglutarate transaminase activity"/>
    <property type="evidence" value="ECO:0007669"/>
    <property type="project" value="TreeGrafter"/>
</dbReference>
<dbReference type="InterPro" id="IPR051326">
    <property type="entry name" value="Kynurenine-oxoglutarate_AT"/>
</dbReference>
<keyword evidence="2 6" id="KW-0032">Aminotransferase</keyword>
<name>W7YMC0_9BACT</name>
<dbReference type="STRING" id="869213.GCA_000517085_03676"/>
<evidence type="ECO:0000313" key="7">
    <source>
        <dbReference type="Proteomes" id="UP000019402"/>
    </source>
</evidence>
<dbReference type="SUPFAM" id="SSF53383">
    <property type="entry name" value="PLP-dependent transferases"/>
    <property type="match status" value="1"/>
</dbReference>
<keyword evidence="3 6" id="KW-0808">Transferase</keyword>
<dbReference type="eggNOG" id="COG0436">
    <property type="taxonomic scope" value="Bacteria"/>
</dbReference>
<dbReference type="GO" id="GO:0005737">
    <property type="term" value="C:cytoplasm"/>
    <property type="evidence" value="ECO:0007669"/>
    <property type="project" value="TreeGrafter"/>
</dbReference>
<dbReference type="Proteomes" id="UP000019402">
    <property type="component" value="Unassembled WGS sequence"/>
</dbReference>
<evidence type="ECO:0000313" key="6">
    <source>
        <dbReference type="EMBL" id="GAF03544.1"/>
    </source>
</evidence>
<evidence type="ECO:0000256" key="3">
    <source>
        <dbReference type="ARBA" id="ARBA00022679"/>
    </source>
</evidence>
<dbReference type="CDD" id="cd00609">
    <property type="entry name" value="AAT_like"/>
    <property type="match status" value="1"/>
</dbReference>
<organism evidence="6 7">
    <name type="scientific">Saccharicrinis fermentans DSM 9555 = JCM 21142</name>
    <dbReference type="NCBI Taxonomy" id="869213"/>
    <lineage>
        <taxon>Bacteria</taxon>
        <taxon>Pseudomonadati</taxon>
        <taxon>Bacteroidota</taxon>
        <taxon>Bacteroidia</taxon>
        <taxon>Marinilabiliales</taxon>
        <taxon>Marinilabiliaceae</taxon>
        <taxon>Saccharicrinis</taxon>
    </lineage>
</organism>
<evidence type="ECO:0000256" key="2">
    <source>
        <dbReference type="ARBA" id="ARBA00022576"/>
    </source>
</evidence>
<gene>
    <name evidence="6" type="ORF">JCM21142_52222</name>
</gene>
<dbReference type="AlphaFoldDB" id="W7YMC0"/>
<accession>W7YMC0</accession>
<evidence type="ECO:0000259" key="5">
    <source>
        <dbReference type="Pfam" id="PF00155"/>
    </source>
</evidence>
<dbReference type="InterPro" id="IPR004839">
    <property type="entry name" value="Aminotransferase_I/II_large"/>
</dbReference>
<dbReference type="Gene3D" id="3.90.1150.10">
    <property type="entry name" value="Aspartate Aminotransferase, domain 1"/>
    <property type="match status" value="1"/>
</dbReference>
<dbReference type="EMBL" id="BAMD01000025">
    <property type="protein sequence ID" value="GAF03544.1"/>
    <property type="molecule type" value="Genomic_DNA"/>
</dbReference>